<dbReference type="Proteomes" id="UP000325081">
    <property type="component" value="Unassembled WGS sequence"/>
</dbReference>
<dbReference type="AlphaFoldDB" id="A0A5A7NWD4"/>
<sequence length="253" mass="26650">MTPILAVPPTAHLSDLHSSLLPYFRKIGPTNMGGNFVTLNDSFCDLAGAVFCRLNLAVLCGGAADRMKWVRLHICRPVPRPEPPGRVLLQQARNQVPCGPRLPSGSGPGRRELERGPHDVAQGRLVGGPRERGPPVNHLVDEHPKRPPVDRAAVGPAARHLGSHVLVSPDEGARPGRDGLGHEPEARCQGRPDLPGPEEAAAAEREAGEGGGRRRARGGVRGLEGGGGVGAEGEVKVGEHDVAVGSNKHVLRL</sequence>
<keyword evidence="3" id="KW-1185">Reference proteome</keyword>
<feature type="compositionally biased region" description="Basic and acidic residues" evidence="1">
    <location>
        <begin position="109"/>
        <end position="118"/>
    </location>
</feature>
<protein>
    <submittedName>
        <fullName evidence="2">Translation initiation factor 3 (IF-3) family protein</fullName>
    </submittedName>
</protein>
<keyword evidence="2" id="KW-0648">Protein biosynthesis</keyword>
<feature type="compositionally biased region" description="Basic and acidic residues" evidence="1">
    <location>
        <begin position="202"/>
        <end position="212"/>
    </location>
</feature>
<evidence type="ECO:0000313" key="3">
    <source>
        <dbReference type="Proteomes" id="UP000325081"/>
    </source>
</evidence>
<feature type="compositionally biased region" description="Gly residues" evidence="1">
    <location>
        <begin position="219"/>
        <end position="231"/>
    </location>
</feature>
<accession>A0A5A7NWD4</accession>
<evidence type="ECO:0000313" key="2">
    <source>
        <dbReference type="EMBL" id="GER24631.1"/>
    </source>
</evidence>
<keyword evidence="2" id="KW-0396">Initiation factor</keyword>
<feature type="compositionally biased region" description="Basic and acidic residues" evidence="1">
    <location>
        <begin position="171"/>
        <end position="190"/>
    </location>
</feature>
<reference evidence="3" key="1">
    <citation type="journal article" date="2019" name="Curr. Biol.">
        <title>Genome Sequence of Striga asiatica Provides Insight into the Evolution of Plant Parasitism.</title>
        <authorList>
            <person name="Yoshida S."/>
            <person name="Kim S."/>
            <person name="Wafula E.K."/>
            <person name="Tanskanen J."/>
            <person name="Kim Y.M."/>
            <person name="Honaas L."/>
            <person name="Yang Z."/>
            <person name="Spallek T."/>
            <person name="Conn C.E."/>
            <person name="Ichihashi Y."/>
            <person name="Cheong K."/>
            <person name="Cui S."/>
            <person name="Der J.P."/>
            <person name="Gundlach H."/>
            <person name="Jiao Y."/>
            <person name="Hori C."/>
            <person name="Ishida J.K."/>
            <person name="Kasahara H."/>
            <person name="Kiba T."/>
            <person name="Kim M.S."/>
            <person name="Koo N."/>
            <person name="Laohavisit A."/>
            <person name="Lee Y.H."/>
            <person name="Lumba S."/>
            <person name="McCourt P."/>
            <person name="Mortimer J.C."/>
            <person name="Mutuku J.M."/>
            <person name="Nomura T."/>
            <person name="Sasaki-Sekimoto Y."/>
            <person name="Seto Y."/>
            <person name="Wang Y."/>
            <person name="Wakatake T."/>
            <person name="Sakakibara H."/>
            <person name="Demura T."/>
            <person name="Yamaguchi S."/>
            <person name="Yoneyama K."/>
            <person name="Manabe R.I."/>
            <person name="Nelson D.C."/>
            <person name="Schulman A.H."/>
            <person name="Timko M.P."/>
            <person name="dePamphilis C.W."/>
            <person name="Choi D."/>
            <person name="Shirasu K."/>
        </authorList>
    </citation>
    <scope>NUCLEOTIDE SEQUENCE [LARGE SCALE GENOMIC DNA]</scope>
    <source>
        <strain evidence="3">cv. UVA1</strain>
    </source>
</reference>
<proteinExistence type="predicted"/>
<evidence type="ECO:0000256" key="1">
    <source>
        <dbReference type="SAM" id="MobiDB-lite"/>
    </source>
</evidence>
<name>A0A5A7NWD4_STRAF</name>
<comment type="caution">
    <text evidence="2">The sequence shown here is derived from an EMBL/GenBank/DDBJ whole genome shotgun (WGS) entry which is preliminary data.</text>
</comment>
<feature type="compositionally biased region" description="Basic and acidic residues" evidence="1">
    <location>
        <begin position="233"/>
        <end position="242"/>
    </location>
</feature>
<feature type="compositionally biased region" description="Basic and acidic residues" evidence="1">
    <location>
        <begin position="129"/>
        <end position="149"/>
    </location>
</feature>
<organism evidence="2 3">
    <name type="scientific">Striga asiatica</name>
    <name type="common">Asiatic witchweed</name>
    <name type="synonym">Buchnera asiatica</name>
    <dbReference type="NCBI Taxonomy" id="4170"/>
    <lineage>
        <taxon>Eukaryota</taxon>
        <taxon>Viridiplantae</taxon>
        <taxon>Streptophyta</taxon>
        <taxon>Embryophyta</taxon>
        <taxon>Tracheophyta</taxon>
        <taxon>Spermatophyta</taxon>
        <taxon>Magnoliopsida</taxon>
        <taxon>eudicotyledons</taxon>
        <taxon>Gunneridae</taxon>
        <taxon>Pentapetalae</taxon>
        <taxon>asterids</taxon>
        <taxon>lamiids</taxon>
        <taxon>Lamiales</taxon>
        <taxon>Orobanchaceae</taxon>
        <taxon>Buchnereae</taxon>
        <taxon>Striga</taxon>
    </lineage>
</organism>
<dbReference type="GO" id="GO:0003743">
    <property type="term" value="F:translation initiation factor activity"/>
    <property type="evidence" value="ECO:0007669"/>
    <property type="project" value="UniProtKB-KW"/>
</dbReference>
<feature type="region of interest" description="Disordered" evidence="1">
    <location>
        <begin position="96"/>
        <end position="253"/>
    </location>
</feature>
<dbReference type="EMBL" id="BKCP01000001">
    <property type="protein sequence ID" value="GER24631.1"/>
    <property type="molecule type" value="Genomic_DNA"/>
</dbReference>
<gene>
    <name evidence="2" type="ORF">STAS_00168</name>
</gene>